<gene>
    <name evidence="3" type="ORF">KRR39_21215</name>
</gene>
<dbReference type="RefSeq" id="WP_216939379.1">
    <property type="nucleotide sequence ID" value="NZ_CP077062.1"/>
</dbReference>
<dbReference type="PROSITE" id="PS50883">
    <property type="entry name" value="EAL"/>
    <property type="match status" value="1"/>
</dbReference>
<feature type="region of interest" description="Disordered" evidence="1">
    <location>
        <begin position="1"/>
        <end position="29"/>
    </location>
</feature>
<evidence type="ECO:0000259" key="2">
    <source>
        <dbReference type="PROSITE" id="PS50883"/>
    </source>
</evidence>
<dbReference type="AlphaFoldDB" id="A0A975SZ24"/>
<protein>
    <submittedName>
        <fullName evidence="3">EAL domain-containing protein</fullName>
    </submittedName>
</protein>
<dbReference type="Pfam" id="PF00563">
    <property type="entry name" value="EAL"/>
    <property type="match status" value="1"/>
</dbReference>
<dbReference type="GO" id="GO:0071111">
    <property type="term" value="F:cyclic-guanylate-specific phosphodiesterase activity"/>
    <property type="evidence" value="ECO:0007669"/>
    <property type="project" value="InterPro"/>
</dbReference>
<sequence>MQPAMPVRATTGPSGTPTPPGPPTPPGQPALAALPSQVDWPAMLGSALRGVGVGVHFQPIVDLVRGTVVGYEALARFDGYSVSDPLEWFAAAHRHGCGAQLESLTLRRALDSRDELPADTFLSVNIGPDVIADPVVQAVWSEHPSLSGVIIELTEHARIDSYEALQPILDRLRGVGALIALDDAGAGYAGLQHIVGIKPHLIKLDRRLIENIDCDETKRALVEMIGSFATRVHAEVLAEGIERSGELDTLVSLGVTMAQGYLLARPALPWADLDTDTSAHLKLRRFPVARDSLRLLTQDVVVVRDLTTAREAFAAEDADLDGEVVSAPLVVLVDAESRPVAVVGARGVQLADASTWIDQDTTVAHAAHRAVARIPAQRFDPLLCVDDGGRLVGAVPIERVVTYLADTRG</sequence>
<dbReference type="InterPro" id="IPR001633">
    <property type="entry name" value="EAL_dom"/>
</dbReference>
<name>A0A975SZ24_9ACTN</name>
<dbReference type="Proteomes" id="UP000683575">
    <property type="component" value="Chromosome"/>
</dbReference>
<evidence type="ECO:0000313" key="3">
    <source>
        <dbReference type="EMBL" id="QWZ07869.1"/>
    </source>
</evidence>
<keyword evidence="4" id="KW-1185">Reference proteome</keyword>
<dbReference type="SMART" id="SM00052">
    <property type="entry name" value="EAL"/>
    <property type="match status" value="1"/>
</dbReference>
<evidence type="ECO:0000313" key="4">
    <source>
        <dbReference type="Proteomes" id="UP000683575"/>
    </source>
</evidence>
<proteinExistence type="predicted"/>
<dbReference type="KEGG" id="nps:KRR39_21215"/>
<accession>A0A975SZ24</accession>
<evidence type="ECO:0000256" key="1">
    <source>
        <dbReference type="SAM" id="MobiDB-lite"/>
    </source>
</evidence>
<feature type="domain" description="EAL" evidence="2">
    <location>
        <begin position="37"/>
        <end position="280"/>
    </location>
</feature>
<dbReference type="EMBL" id="CP077062">
    <property type="protein sequence ID" value="QWZ07869.1"/>
    <property type="molecule type" value="Genomic_DNA"/>
</dbReference>
<dbReference type="InterPro" id="IPR050706">
    <property type="entry name" value="Cyclic-di-GMP_PDE-like"/>
</dbReference>
<dbReference type="CDD" id="cd01948">
    <property type="entry name" value="EAL"/>
    <property type="match status" value="1"/>
</dbReference>
<organism evidence="3 4">
    <name type="scientific">Nocardioides panacis</name>
    <dbReference type="NCBI Taxonomy" id="2849501"/>
    <lineage>
        <taxon>Bacteria</taxon>
        <taxon>Bacillati</taxon>
        <taxon>Actinomycetota</taxon>
        <taxon>Actinomycetes</taxon>
        <taxon>Propionibacteriales</taxon>
        <taxon>Nocardioidaceae</taxon>
        <taxon>Nocardioides</taxon>
    </lineage>
</organism>
<dbReference type="PANTHER" id="PTHR33121:SF76">
    <property type="entry name" value="SIGNALING PROTEIN"/>
    <property type="match status" value="1"/>
</dbReference>
<feature type="compositionally biased region" description="Pro residues" evidence="1">
    <location>
        <begin position="16"/>
        <end position="28"/>
    </location>
</feature>
<reference evidence="3" key="1">
    <citation type="submission" date="2021-06" db="EMBL/GenBank/DDBJ databases">
        <title>Complete genome sequence of Nocardioides sp. G188.</title>
        <authorList>
            <person name="Im W.-T."/>
        </authorList>
    </citation>
    <scope>NUCLEOTIDE SEQUENCE</scope>
    <source>
        <strain evidence="3">G188</strain>
    </source>
</reference>
<dbReference type="PANTHER" id="PTHR33121">
    <property type="entry name" value="CYCLIC DI-GMP PHOSPHODIESTERASE PDEF"/>
    <property type="match status" value="1"/>
</dbReference>